<dbReference type="RefSeq" id="WP_005833151.1">
    <property type="nucleotide sequence ID" value="NZ_BJOL01000016.1"/>
</dbReference>
<evidence type="ECO:0000256" key="6">
    <source>
        <dbReference type="ARBA" id="ARBA00023274"/>
    </source>
</evidence>
<dbReference type="OrthoDB" id="9808392at2"/>
<dbReference type="Gene3D" id="1.20.58.110">
    <property type="entry name" value="Ribosomal protein S20"/>
    <property type="match status" value="1"/>
</dbReference>
<keyword evidence="15" id="KW-1185">Reference proteome</keyword>
<keyword evidence="4 8" id="KW-0694">RNA-binding</keyword>
<evidence type="ECO:0000256" key="9">
    <source>
        <dbReference type="SAM" id="MobiDB-lite"/>
    </source>
</evidence>
<dbReference type="Proteomes" id="UP000197781">
    <property type="component" value="Chromosome"/>
</dbReference>
<dbReference type="GO" id="GO:0015935">
    <property type="term" value="C:small ribosomal subunit"/>
    <property type="evidence" value="ECO:0007669"/>
    <property type="project" value="TreeGrafter"/>
</dbReference>
<evidence type="ECO:0000313" key="10">
    <source>
        <dbReference type="EMBL" id="ASJ52993.1"/>
    </source>
</evidence>
<evidence type="ECO:0000313" key="12">
    <source>
        <dbReference type="EMBL" id="KLH97108.1"/>
    </source>
</evidence>
<dbReference type="GO" id="GO:0006412">
    <property type="term" value="P:translation"/>
    <property type="evidence" value="ECO:0007669"/>
    <property type="project" value="UniProtKB-UniRule"/>
</dbReference>
<dbReference type="Proteomes" id="UP000319498">
    <property type="component" value="Unassembled WGS sequence"/>
</dbReference>
<dbReference type="GO" id="GO:0070181">
    <property type="term" value="F:small ribosomal subunit rRNA binding"/>
    <property type="evidence" value="ECO:0007669"/>
    <property type="project" value="TreeGrafter"/>
</dbReference>
<evidence type="ECO:0000256" key="1">
    <source>
        <dbReference type="ARBA" id="ARBA00003134"/>
    </source>
</evidence>
<keyword evidence="6 8" id="KW-0687">Ribonucleoprotein</keyword>
<reference evidence="10 14" key="2">
    <citation type="submission" date="2016-11" db="EMBL/GenBank/DDBJ databases">
        <authorList>
            <person name="Jaros S."/>
            <person name="Januszkiewicz K."/>
            <person name="Wedrychowicz H."/>
        </authorList>
    </citation>
    <scope>NUCLEOTIDE SEQUENCE [LARGE SCALE GENOMIC DNA]</scope>
    <source>
        <strain evidence="10 14">NF2</strain>
    </source>
</reference>
<sequence>MPNIKSAIKRTKTIEKRRAHRASQKSDLRTSIKSFEKAVAASDVALAKSTLLVAVKKLDKAASKGLIHKNAANRQKSRLMKKLNVLSAPVA</sequence>
<evidence type="ECO:0000256" key="3">
    <source>
        <dbReference type="ARBA" id="ARBA00022730"/>
    </source>
</evidence>
<dbReference type="EMBL" id="BJOL01000016">
    <property type="protein sequence ID" value="GED58927.1"/>
    <property type="molecule type" value="Genomic_DNA"/>
</dbReference>
<dbReference type="FunFam" id="1.20.58.110:FF:000001">
    <property type="entry name" value="30S ribosomal protein S20"/>
    <property type="match status" value="1"/>
</dbReference>
<reference evidence="12 13" key="1">
    <citation type="submission" date="2015-05" db="EMBL/GenBank/DDBJ databases">
        <title>Genome sequencing project for genomic taxonomy and phylogenomics of Bacillus-like bacteria.</title>
        <authorList>
            <person name="Liu B."/>
            <person name="Wang J."/>
            <person name="Zhu Y."/>
            <person name="Liu G."/>
            <person name="Chen Q."/>
            <person name="Chen Z."/>
            <person name="Lan J."/>
            <person name="Che J."/>
            <person name="Ge C."/>
            <person name="Shi H."/>
            <person name="Pan Z."/>
            <person name="Liu X."/>
        </authorList>
    </citation>
    <scope>NUCLEOTIDE SEQUENCE [LARGE SCALE GENOMIC DNA]</scope>
    <source>
        <strain evidence="12 13">DSM 9885</strain>
    </source>
</reference>
<accession>A0A0H0SFM0</accession>
<dbReference type="GO" id="GO:0005829">
    <property type="term" value="C:cytosol"/>
    <property type="evidence" value="ECO:0007669"/>
    <property type="project" value="TreeGrafter"/>
</dbReference>
<keyword evidence="3 8" id="KW-0699">rRNA-binding</keyword>
<gene>
    <name evidence="8 11" type="primary">rpsT</name>
    <name evidence="12" type="ORF">AA984_21320</name>
    <name evidence="11" type="ORF">BFO01nite_30590</name>
    <name evidence="10" type="ORF">BP422_05155</name>
</gene>
<dbReference type="SUPFAM" id="SSF46992">
    <property type="entry name" value="Ribosomal protein S20"/>
    <property type="match status" value="1"/>
</dbReference>
<dbReference type="EMBL" id="LDCN01000007">
    <property type="protein sequence ID" value="KLH97108.1"/>
    <property type="molecule type" value="Genomic_DNA"/>
</dbReference>
<dbReference type="PANTHER" id="PTHR33398:SF1">
    <property type="entry name" value="SMALL RIBOSOMAL SUBUNIT PROTEIN BS20C"/>
    <property type="match status" value="1"/>
</dbReference>
<dbReference type="EMBL" id="CP018145">
    <property type="protein sequence ID" value="ASJ52993.1"/>
    <property type="molecule type" value="Genomic_DNA"/>
</dbReference>
<dbReference type="InterPro" id="IPR036510">
    <property type="entry name" value="Ribosomal_bS20_sf"/>
</dbReference>
<dbReference type="GO" id="GO:0003735">
    <property type="term" value="F:structural constituent of ribosome"/>
    <property type="evidence" value="ECO:0007669"/>
    <property type="project" value="InterPro"/>
</dbReference>
<comment type="function">
    <text evidence="1 8">Binds directly to 16S ribosomal RNA.</text>
</comment>
<evidence type="ECO:0000313" key="11">
    <source>
        <dbReference type="EMBL" id="GED58927.1"/>
    </source>
</evidence>
<dbReference type="Proteomes" id="UP000035218">
    <property type="component" value="Unassembled WGS sequence"/>
</dbReference>
<dbReference type="PANTHER" id="PTHR33398">
    <property type="entry name" value="30S RIBOSOMAL PROTEIN S20"/>
    <property type="match status" value="1"/>
</dbReference>
<dbReference type="Pfam" id="PF01649">
    <property type="entry name" value="Ribosomal_S20p"/>
    <property type="match status" value="1"/>
</dbReference>
<evidence type="ECO:0000313" key="14">
    <source>
        <dbReference type="Proteomes" id="UP000197781"/>
    </source>
</evidence>
<name>A0A0H0SFM0_9BACL</name>
<feature type="compositionally biased region" description="Basic residues" evidence="9">
    <location>
        <begin position="7"/>
        <end position="23"/>
    </location>
</feature>
<proteinExistence type="inferred from homology"/>
<evidence type="ECO:0000313" key="15">
    <source>
        <dbReference type="Proteomes" id="UP000319498"/>
    </source>
</evidence>
<keyword evidence="5 8" id="KW-0689">Ribosomal protein</keyword>
<dbReference type="KEGG" id="bfm:BP422_05155"/>
<organism evidence="10 14">
    <name type="scientific">Brevibacillus formosus</name>
    <dbReference type="NCBI Taxonomy" id="54913"/>
    <lineage>
        <taxon>Bacteria</taxon>
        <taxon>Bacillati</taxon>
        <taxon>Bacillota</taxon>
        <taxon>Bacilli</taxon>
        <taxon>Bacillales</taxon>
        <taxon>Paenibacillaceae</taxon>
        <taxon>Brevibacillus</taxon>
    </lineage>
</organism>
<dbReference type="GeneID" id="95751768"/>
<dbReference type="AlphaFoldDB" id="A0A0H0SFM0"/>
<evidence type="ECO:0000256" key="4">
    <source>
        <dbReference type="ARBA" id="ARBA00022884"/>
    </source>
</evidence>
<dbReference type="NCBIfam" id="TIGR00029">
    <property type="entry name" value="S20"/>
    <property type="match status" value="1"/>
</dbReference>
<evidence type="ECO:0000256" key="2">
    <source>
        <dbReference type="ARBA" id="ARBA00007634"/>
    </source>
</evidence>
<evidence type="ECO:0000256" key="7">
    <source>
        <dbReference type="ARBA" id="ARBA00035136"/>
    </source>
</evidence>
<protein>
    <recommendedName>
        <fullName evidence="7 8">Small ribosomal subunit protein bS20</fullName>
    </recommendedName>
</protein>
<evidence type="ECO:0000256" key="5">
    <source>
        <dbReference type="ARBA" id="ARBA00022980"/>
    </source>
</evidence>
<dbReference type="InterPro" id="IPR002583">
    <property type="entry name" value="Ribosomal_bS20"/>
</dbReference>
<comment type="similarity">
    <text evidence="2 8">Belongs to the bacterial ribosomal protein bS20 family.</text>
</comment>
<dbReference type="HAMAP" id="MF_00500">
    <property type="entry name" value="Ribosomal_bS20"/>
    <property type="match status" value="1"/>
</dbReference>
<reference evidence="11 15" key="3">
    <citation type="submission" date="2019-06" db="EMBL/GenBank/DDBJ databases">
        <title>Whole genome shotgun sequence of Brevibacillus formosus NBRC 15716.</title>
        <authorList>
            <person name="Hosoyama A."/>
            <person name="Uohara A."/>
            <person name="Ohji S."/>
            <person name="Ichikawa N."/>
        </authorList>
    </citation>
    <scope>NUCLEOTIDE SEQUENCE [LARGE SCALE GENOMIC DNA]</scope>
    <source>
        <strain evidence="11 15">NBRC 15716</strain>
    </source>
</reference>
<evidence type="ECO:0000256" key="8">
    <source>
        <dbReference type="HAMAP-Rule" id="MF_00500"/>
    </source>
</evidence>
<feature type="region of interest" description="Disordered" evidence="9">
    <location>
        <begin position="1"/>
        <end position="28"/>
    </location>
</feature>
<evidence type="ECO:0000313" key="13">
    <source>
        <dbReference type="Proteomes" id="UP000035218"/>
    </source>
</evidence>